<dbReference type="OrthoDB" id="3216131at2"/>
<dbReference type="Pfam" id="PF02325">
    <property type="entry name" value="CCB3_YggT"/>
    <property type="match status" value="1"/>
</dbReference>
<dbReference type="InterPro" id="IPR003425">
    <property type="entry name" value="CCB3/YggT"/>
</dbReference>
<keyword evidence="1" id="KW-1133">Transmembrane helix</keyword>
<keyword evidence="1" id="KW-0472">Membrane</keyword>
<comment type="caution">
    <text evidence="2">The sequence shown here is derived from an EMBL/GenBank/DDBJ whole genome shotgun (WGS) entry which is preliminary data.</text>
</comment>
<reference evidence="2 3" key="1">
    <citation type="submission" date="2018-11" db="EMBL/GenBank/DDBJ databases">
        <title>Genomes From Bacteria Associated with the Canine Oral Cavity: a Test Case for Automated Genome-Based Taxonomic Assignment.</title>
        <authorList>
            <person name="Coil D.A."/>
            <person name="Jospin G."/>
            <person name="Darling A.E."/>
            <person name="Wallis C."/>
            <person name="Davis I.J."/>
            <person name="Harris S."/>
            <person name="Eisen J.A."/>
            <person name="Holcombe L.J."/>
            <person name="O'Flynn C."/>
        </authorList>
    </citation>
    <scope>NUCLEOTIDE SEQUENCE [LARGE SCALE GENOMIC DNA]</scope>
    <source>
        <strain evidence="2 3">OH5050</strain>
    </source>
</reference>
<organism evidence="2 3">
    <name type="scientific">Actinomyces bowdenii</name>
    <dbReference type="NCBI Taxonomy" id="131109"/>
    <lineage>
        <taxon>Bacteria</taxon>
        <taxon>Bacillati</taxon>
        <taxon>Actinomycetota</taxon>
        <taxon>Actinomycetes</taxon>
        <taxon>Actinomycetales</taxon>
        <taxon>Actinomycetaceae</taxon>
        <taxon>Actinomyces</taxon>
    </lineage>
</organism>
<proteinExistence type="predicted"/>
<name>A0A3P1V9Y5_9ACTO</name>
<sequence length="98" mass="11022">MSLLALLARILSSILSLYVLVLLIRVVLEWVQLFARQWRPTGAVLVVANLIYALTDPPLKWIRRAVPMVRMGGLGIDLSFLVLILGIMIVQRLLALLF</sequence>
<dbReference type="Proteomes" id="UP000271272">
    <property type="component" value="Unassembled WGS sequence"/>
</dbReference>
<keyword evidence="1" id="KW-0812">Transmembrane</keyword>
<evidence type="ECO:0000256" key="1">
    <source>
        <dbReference type="SAM" id="Phobius"/>
    </source>
</evidence>
<dbReference type="RefSeq" id="WP_124933623.1">
    <property type="nucleotide sequence ID" value="NZ_RQZC01000007.1"/>
</dbReference>
<dbReference type="EMBL" id="RQZC01000007">
    <property type="protein sequence ID" value="RRD29403.1"/>
    <property type="molecule type" value="Genomic_DNA"/>
</dbReference>
<dbReference type="AlphaFoldDB" id="A0A3P1V9Y5"/>
<keyword evidence="3" id="KW-1185">Reference proteome</keyword>
<feature type="transmembrane region" description="Helical" evidence="1">
    <location>
        <begin position="75"/>
        <end position="97"/>
    </location>
</feature>
<protein>
    <submittedName>
        <fullName evidence="2">YggT family protein</fullName>
    </submittedName>
</protein>
<feature type="transmembrane region" description="Helical" evidence="1">
    <location>
        <begin position="6"/>
        <end position="26"/>
    </location>
</feature>
<evidence type="ECO:0000313" key="3">
    <source>
        <dbReference type="Proteomes" id="UP000271272"/>
    </source>
</evidence>
<dbReference type="GO" id="GO:0016020">
    <property type="term" value="C:membrane"/>
    <property type="evidence" value="ECO:0007669"/>
    <property type="project" value="InterPro"/>
</dbReference>
<gene>
    <name evidence="2" type="ORF">EII10_06145</name>
</gene>
<accession>A0A3P1V9Y5</accession>
<evidence type="ECO:0000313" key="2">
    <source>
        <dbReference type="EMBL" id="RRD29403.1"/>
    </source>
</evidence>